<dbReference type="GeneID" id="115879666"/>
<dbReference type="SMART" id="SM00042">
    <property type="entry name" value="CUB"/>
    <property type="match status" value="1"/>
</dbReference>
<dbReference type="InterPro" id="IPR052129">
    <property type="entry name" value="Spermadhesin-Link_domain"/>
</dbReference>
<dbReference type="PROSITE" id="PS01180">
    <property type="entry name" value="CUB"/>
    <property type="match status" value="1"/>
</dbReference>
<evidence type="ECO:0000256" key="2">
    <source>
        <dbReference type="PROSITE-ProRule" id="PRU00059"/>
    </source>
</evidence>
<protein>
    <submittedName>
        <fullName evidence="7">Uncharacterized protein LOC115879666 isoform X1</fullName>
    </submittedName>
</protein>
<reference evidence="7" key="1">
    <citation type="submission" date="2025-08" db="UniProtKB">
        <authorList>
            <consortium name="RefSeq"/>
        </authorList>
    </citation>
    <scope>IDENTIFICATION</scope>
    <source>
        <tissue evidence="7">Gonads</tissue>
    </source>
</reference>
<dbReference type="RefSeq" id="XP_030752444.1">
    <property type="nucleotide sequence ID" value="XM_030896584.1"/>
</dbReference>
<dbReference type="Proteomes" id="UP000504635">
    <property type="component" value="Unplaced"/>
</dbReference>
<dbReference type="OrthoDB" id="6431754at2759"/>
<name>A0A6J2XP65_SITOR</name>
<dbReference type="Gene3D" id="2.60.120.290">
    <property type="entry name" value="Spermadhesin, CUB domain"/>
    <property type="match status" value="1"/>
</dbReference>
<dbReference type="AlphaFoldDB" id="A0A6J2XP65"/>
<keyword evidence="3" id="KW-1133">Transmembrane helix</keyword>
<evidence type="ECO:0000313" key="6">
    <source>
        <dbReference type="Proteomes" id="UP000504635"/>
    </source>
</evidence>
<organism evidence="6 7">
    <name type="scientific">Sitophilus oryzae</name>
    <name type="common">Rice weevil</name>
    <name type="synonym">Curculio oryzae</name>
    <dbReference type="NCBI Taxonomy" id="7048"/>
    <lineage>
        <taxon>Eukaryota</taxon>
        <taxon>Metazoa</taxon>
        <taxon>Ecdysozoa</taxon>
        <taxon>Arthropoda</taxon>
        <taxon>Hexapoda</taxon>
        <taxon>Insecta</taxon>
        <taxon>Pterygota</taxon>
        <taxon>Neoptera</taxon>
        <taxon>Endopterygota</taxon>
        <taxon>Coleoptera</taxon>
        <taxon>Polyphaga</taxon>
        <taxon>Cucujiformia</taxon>
        <taxon>Curculionidae</taxon>
        <taxon>Dryophthorinae</taxon>
        <taxon>Sitophilus</taxon>
    </lineage>
</organism>
<evidence type="ECO:0000259" key="5">
    <source>
        <dbReference type="PROSITE" id="PS01180"/>
    </source>
</evidence>
<keyword evidence="3" id="KW-0812">Transmembrane</keyword>
<keyword evidence="6" id="KW-1185">Reference proteome</keyword>
<dbReference type="InParanoid" id="A0A6J2XP65"/>
<dbReference type="SUPFAM" id="SSF49854">
    <property type="entry name" value="Spermadhesin, CUB domain"/>
    <property type="match status" value="1"/>
</dbReference>
<feature type="signal peptide" evidence="4">
    <location>
        <begin position="1"/>
        <end position="18"/>
    </location>
</feature>
<keyword evidence="4" id="KW-0732">Signal</keyword>
<dbReference type="KEGG" id="soy:115879666"/>
<dbReference type="PANTHER" id="PTHR46908">
    <property type="entry name" value="CUBILIN-LIKE PROTEIN"/>
    <property type="match status" value="1"/>
</dbReference>
<dbReference type="InterPro" id="IPR000859">
    <property type="entry name" value="CUB_dom"/>
</dbReference>
<feature type="transmembrane region" description="Helical" evidence="3">
    <location>
        <begin position="326"/>
        <end position="347"/>
    </location>
</feature>
<keyword evidence="3" id="KW-0472">Membrane</keyword>
<evidence type="ECO:0000256" key="4">
    <source>
        <dbReference type="SAM" id="SignalP"/>
    </source>
</evidence>
<dbReference type="CDD" id="cd00041">
    <property type="entry name" value="CUB"/>
    <property type="match status" value="1"/>
</dbReference>
<evidence type="ECO:0000256" key="3">
    <source>
        <dbReference type="SAM" id="Phobius"/>
    </source>
</evidence>
<evidence type="ECO:0000256" key="1">
    <source>
        <dbReference type="ARBA" id="ARBA00023157"/>
    </source>
</evidence>
<dbReference type="Pfam" id="PF00431">
    <property type="entry name" value="CUB"/>
    <property type="match status" value="1"/>
</dbReference>
<accession>A0A6J2XP65</accession>
<feature type="chain" id="PRO_5026812032" evidence="4">
    <location>
        <begin position="19"/>
        <end position="414"/>
    </location>
</feature>
<comment type="caution">
    <text evidence="2">Lacks conserved residue(s) required for the propagation of feature annotation.</text>
</comment>
<gene>
    <name evidence="7" type="primary">LOC115879666</name>
</gene>
<dbReference type="InterPro" id="IPR035914">
    <property type="entry name" value="Sperma_CUB_dom_sf"/>
</dbReference>
<feature type="domain" description="CUB" evidence="5">
    <location>
        <begin position="126"/>
        <end position="244"/>
    </location>
</feature>
<evidence type="ECO:0000313" key="7">
    <source>
        <dbReference type="RefSeq" id="XP_030752444.1"/>
    </source>
</evidence>
<keyword evidence="1" id="KW-1015">Disulfide bond</keyword>
<sequence>MIAGVLVTLVVYVQNVVSGYIEKVEVSGCESCRLMLTCRQLDTIIAILDVDFRMKNPIFDTGVIQNRGVQVFPPDHPRDALNKRCSGVNHCSFILREDSPGSEAWGFGNITIRYACITQDRIHRYCNSQVRLDENISAGLLHNPGYPRFYAGQRKCTWKITAPSQKRISLRILDLALFDTRVSSITDCKDVLQIKDTNQVIFSTCKQGYPPDEIRSGSESVEVVLRSRHEINARRGVLIYFQTVGCQVPEPPKQGYLVSKNDSYASFTCCRGYLFPDTRTKSRTIECQGVNWNISLPLLDCEEAHKLESVRSRKVKLEPPDMSSDLALPITIIILLFVVNAVVLYYIQKARKNDNRQRRALIFDLQSDSGRGSYGSMDNHSGTHLKLGTKNWARSLQAERDTNNIKRASKSPYS</sequence>
<proteinExistence type="predicted"/>
<dbReference type="PANTHER" id="PTHR46908:SF4">
    <property type="entry name" value="TUMOR NECROSIS FACTOR-INDUCIBLE GENE 6 PROTEIN"/>
    <property type="match status" value="1"/>
</dbReference>